<dbReference type="GeneID" id="300654722"/>
<reference evidence="1 2" key="1">
    <citation type="journal article" date="2016" name="Int. J. Syst. Evol. Microbiol.">
        <title>Pyruvatibacter mobilis gen. nov., sp. nov., a marine bacterium from the culture broth of Picochlorum sp. 122.</title>
        <authorList>
            <person name="Wang G."/>
            <person name="Tang M."/>
            <person name="Wu H."/>
            <person name="Dai S."/>
            <person name="Li T."/>
            <person name="Chen C."/>
            <person name="He H."/>
            <person name="Fan J."/>
            <person name="Xiang W."/>
            <person name="Li X."/>
        </authorList>
    </citation>
    <scope>NUCLEOTIDE SEQUENCE [LARGE SCALE GENOMIC DNA]</scope>
    <source>
        <strain evidence="1 2">GYP-11</strain>
    </source>
</reference>
<evidence type="ECO:0000313" key="1">
    <source>
        <dbReference type="EMBL" id="NBG96012.1"/>
    </source>
</evidence>
<gene>
    <name evidence="1" type="ORF">GTQ45_09745</name>
</gene>
<dbReference type="OrthoDB" id="7620235at2"/>
<sequence>MTEKPPTIHTETAAAVTHEAGGSTEAQAVHAARTLIAQYGEDAQVIAMMRVSELGFAGDMDGYAFWEMVLAAIEVLTDPATAKYDA</sequence>
<organism evidence="1 2">
    <name type="scientific">Pyruvatibacter mobilis</name>
    <dbReference type="NCBI Taxonomy" id="1712261"/>
    <lineage>
        <taxon>Bacteria</taxon>
        <taxon>Pseudomonadati</taxon>
        <taxon>Pseudomonadota</taxon>
        <taxon>Alphaproteobacteria</taxon>
        <taxon>Hyphomicrobiales</taxon>
        <taxon>Parvibaculaceae</taxon>
        <taxon>Pyruvatibacter</taxon>
    </lineage>
</organism>
<accession>A0A845QBR3</accession>
<evidence type="ECO:0000313" key="2">
    <source>
        <dbReference type="Proteomes" id="UP000470384"/>
    </source>
</evidence>
<keyword evidence="2" id="KW-1185">Reference proteome</keyword>
<name>A0A845QBR3_9HYPH</name>
<dbReference type="AlphaFoldDB" id="A0A845QBR3"/>
<comment type="caution">
    <text evidence="1">The sequence shown here is derived from an EMBL/GenBank/DDBJ whole genome shotgun (WGS) entry which is preliminary data.</text>
</comment>
<dbReference type="RefSeq" id="WP_160587913.1">
    <property type="nucleotide sequence ID" value="NZ_BMHN01000001.1"/>
</dbReference>
<dbReference type="EMBL" id="WXYQ01000006">
    <property type="protein sequence ID" value="NBG96012.1"/>
    <property type="molecule type" value="Genomic_DNA"/>
</dbReference>
<protein>
    <submittedName>
        <fullName evidence="1">Uncharacterized protein</fullName>
    </submittedName>
</protein>
<dbReference type="Proteomes" id="UP000470384">
    <property type="component" value="Unassembled WGS sequence"/>
</dbReference>
<proteinExistence type="predicted"/>